<organism evidence="2 3">
    <name type="scientific">Streptomonospora salina</name>
    <dbReference type="NCBI Taxonomy" id="104205"/>
    <lineage>
        <taxon>Bacteria</taxon>
        <taxon>Bacillati</taxon>
        <taxon>Actinomycetota</taxon>
        <taxon>Actinomycetes</taxon>
        <taxon>Streptosporangiales</taxon>
        <taxon>Nocardiopsidaceae</taxon>
        <taxon>Streptomonospora</taxon>
    </lineage>
</organism>
<dbReference type="InterPro" id="IPR009081">
    <property type="entry name" value="PP-bd_ACP"/>
</dbReference>
<dbReference type="AlphaFoldDB" id="A0A841EJP1"/>
<protein>
    <submittedName>
        <fullName evidence="2">Acyl carrier protein</fullName>
    </submittedName>
</protein>
<dbReference type="InterPro" id="IPR036736">
    <property type="entry name" value="ACP-like_sf"/>
</dbReference>
<evidence type="ECO:0000259" key="1">
    <source>
        <dbReference type="PROSITE" id="PS50075"/>
    </source>
</evidence>
<name>A0A841EJP1_9ACTN</name>
<dbReference type="SUPFAM" id="SSF47336">
    <property type="entry name" value="ACP-like"/>
    <property type="match status" value="1"/>
</dbReference>
<evidence type="ECO:0000313" key="3">
    <source>
        <dbReference type="Proteomes" id="UP000578077"/>
    </source>
</evidence>
<keyword evidence="3" id="KW-1185">Reference proteome</keyword>
<sequence length="79" mass="8646">MNSRDDLLRLIDTELALALAPEHLDVEFDRLDGWDSVHLVRLIAAVERETGRALDVSAALQARTLADFFDLAAGDGRAA</sequence>
<reference evidence="2 3" key="1">
    <citation type="submission" date="2020-08" db="EMBL/GenBank/DDBJ databases">
        <title>Sequencing the genomes of 1000 actinobacteria strains.</title>
        <authorList>
            <person name="Klenk H.-P."/>
        </authorList>
    </citation>
    <scope>NUCLEOTIDE SEQUENCE [LARGE SCALE GENOMIC DNA]</scope>
    <source>
        <strain evidence="2 3">DSM 44593</strain>
    </source>
</reference>
<dbReference type="PROSITE" id="PS50075">
    <property type="entry name" value="CARRIER"/>
    <property type="match status" value="1"/>
</dbReference>
<dbReference type="Gene3D" id="1.10.1200.10">
    <property type="entry name" value="ACP-like"/>
    <property type="match status" value="1"/>
</dbReference>
<dbReference type="Proteomes" id="UP000578077">
    <property type="component" value="Unassembled WGS sequence"/>
</dbReference>
<evidence type="ECO:0000313" key="2">
    <source>
        <dbReference type="EMBL" id="MBB6001008.1"/>
    </source>
</evidence>
<dbReference type="EMBL" id="JACHLY010000002">
    <property type="protein sequence ID" value="MBB6001008.1"/>
    <property type="molecule type" value="Genomic_DNA"/>
</dbReference>
<accession>A0A841EJP1</accession>
<feature type="domain" description="Carrier" evidence="1">
    <location>
        <begin position="1"/>
        <end position="76"/>
    </location>
</feature>
<proteinExistence type="predicted"/>
<comment type="caution">
    <text evidence="2">The sequence shown here is derived from an EMBL/GenBank/DDBJ whole genome shotgun (WGS) entry which is preliminary data.</text>
</comment>
<dbReference type="RefSeq" id="WP_184639975.1">
    <property type="nucleotide sequence ID" value="NZ_BAABKT010000018.1"/>
</dbReference>
<dbReference type="Pfam" id="PF00550">
    <property type="entry name" value="PP-binding"/>
    <property type="match status" value="1"/>
</dbReference>
<gene>
    <name evidence="2" type="ORF">HNR25_004837</name>
</gene>